<evidence type="ECO:0000256" key="2">
    <source>
        <dbReference type="ARBA" id="ARBA00023015"/>
    </source>
</evidence>
<dbReference type="GO" id="GO:0003677">
    <property type="term" value="F:DNA binding"/>
    <property type="evidence" value="ECO:0007669"/>
    <property type="project" value="UniProtKB-KW"/>
</dbReference>
<organism evidence="8 9">
    <name type="scientific">Goodfellowiella coeruleoviolacea</name>
    <dbReference type="NCBI Taxonomy" id="334858"/>
    <lineage>
        <taxon>Bacteria</taxon>
        <taxon>Bacillati</taxon>
        <taxon>Actinomycetota</taxon>
        <taxon>Actinomycetes</taxon>
        <taxon>Pseudonocardiales</taxon>
        <taxon>Pseudonocardiaceae</taxon>
        <taxon>Goodfellowiella</taxon>
    </lineage>
</organism>
<gene>
    <name evidence="8" type="ORF">LX83_002913</name>
</gene>
<proteinExistence type="inferred from homology"/>
<dbReference type="RefSeq" id="WP_253771539.1">
    <property type="nucleotide sequence ID" value="NZ_JAMTCK010000006.1"/>
</dbReference>
<dbReference type="InterPro" id="IPR013325">
    <property type="entry name" value="RNA_pol_sigma_r2"/>
</dbReference>
<keyword evidence="9" id="KW-1185">Reference proteome</keyword>
<evidence type="ECO:0000256" key="1">
    <source>
        <dbReference type="ARBA" id="ARBA00010641"/>
    </source>
</evidence>
<evidence type="ECO:0000256" key="4">
    <source>
        <dbReference type="ARBA" id="ARBA00023125"/>
    </source>
</evidence>
<comment type="similarity">
    <text evidence="1">Belongs to the sigma-70 factor family. ECF subfamily.</text>
</comment>
<dbReference type="NCBIfam" id="TIGR02937">
    <property type="entry name" value="sigma70-ECF"/>
    <property type="match status" value="1"/>
</dbReference>
<dbReference type="InterPro" id="IPR039425">
    <property type="entry name" value="RNA_pol_sigma-70-like"/>
</dbReference>
<evidence type="ECO:0000256" key="5">
    <source>
        <dbReference type="ARBA" id="ARBA00023163"/>
    </source>
</evidence>
<dbReference type="Gene3D" id="1.10.10.10">
    <property type="entry name" value="Winged helix-like DNA-binding domain superfamily/Winged helix DNA-binding domain"/>
    <property type="match status" value="1"/>
</dbReference>
<name>A0AAE3KH31_9PSEU</name>
<dbReference type="Proteomes" id="UP001206128">
    <property type="component" value="Unassembled WGS sequence"/>
</dbReference>
<dbReference type="InterPro" id="IPR014284">
    <property type="entry name" value="RNA_pol_sigma-70_dom"/>
</dbReference>
<dbReference type="GO" id="GO:0016987">
    <property type="term" value="F:sigma factor activity"/>
    <property type="evidence" value="ECO:0007669"/>
    <property type="project" value="UniProtKB-KW"/>
</dbReference>
<dbReference type="SUPFAM" id="SSF88659">
    <property type="entry name" value="Sigma3 and sigma4 domains of RNA polymerase sigma factors"/>
    <property type="match status" value="1"/>
</dbReference>
<dbReference type="Gene3D" id="1.10.1740.10">
    <property type="match status" value="1"/>
</dbReference>
<keyword evidence="3" id="KW-0731">Sigma factor</keyword>
<evidence type="ECO:0000259" key="7">
    <source>
        <dbReference type="Pfam" id="PF04542"/>
    </source>
</evidence>
<dbReference type="PANTHER" id="PTHR43133">
    <property type="entry name" value="RNA POLYMERASE ECF-TYPE SIGMA FACTO"/>
    <property type="match status" value="1"/>
</dbReference>
<evidence type="ECO:0000313" key="9">
    <source>
        <dbReference type="Proteomes" id="UP001206128"/>
    </source>
</evidence>
<dbReference type="AlphaFoldDB" id="A0AAE3KH31"/>
<dbReference type="InterPro" id="IPR013324">
    <property type="entry name" value="RNA_pol_sigma_r3/r4-like"/>
</dbReference>
<comment type="caution">
    <text evidence="8">The sequence shown here is derived from an EMBL/GenBank/DDBJ whole genome shotgun (WGS) entry which is preliminary data.</text>
</comment>
<reference evidence="8" key="1">
    <citation type="submission" date="2022-06" db="EMBL/GenBank/DDBJ databases">
        <title>Genomic Encyclopedia of Archaeal and Bacterial Type Strains, Phase II (KMG-II): from individual species to whole genera.</title>
        <authorList>
            <person name="Goeker M."/>
        </authorList>
    </citation>
    <scope>NUCLEOTIDE SEQUENCE</scope>
    <source>
        <strain evidence="8">DSM 43935</strain>
    </source>
</reference>
<keyword evidence="2" id="KW-0805">Transcription regulation</keyword>
<keyword evidence="5" id="KW-0804">Transcription</keyword>
<evidence type="ECO:0000256" key="3">
    <source>
        <dbReference type="ARBA" id="ARBA00023082"/>
    </source>
</evidence>
<evidence type="ECO:0000313" key="8">
    <source>
        <dbReference type="EMBL" id="MCP2166054.1"/>
    </source>
</evidence>
<evidence type="ECO:0000256" key="6">
    <source>
        <dbReference type="SAM" id="MobiDB-lite"/>
    </source>
</evidence>
<dbReference type="InterPro" id="IPR036388">
    <property type="entry name" value="WH-like_DNA-bd_sf"/>
</dbReference>
<dbReference type="PANTHER" id="PTHR43133:SF8">
    <property type="entry name" value="RNA POLYMERASE SIGMA FACTOR HI_1459-RELATED"/>
    <property type="match status" value="1"/>
</dbReference>
<dbReference type="Pfam" id="PF04542">
    <property type="entry name" value="Sigma70_r2"/>
    <property type="match status" value="1"/>
</dbReference>
<dbReference type="SUPFAM" id="SSF88946">
    <property type="entry name" value="Sigma2 domain of RNA polymerase sigma factors"/>
    <property type="match status" value="1"/>
</dbReference>
<accession>A0AAE3KH31</accession>
<dbReference type="GO" id="GO:0006352">
    <property type="term" value="P:DNA-templated transcription initiation"/>
    <property type="evidence" value="ECO:0007669"/>
    <property type="project" value="InterPro"/>
</dbReference>
<protein>
    <submittedName>
        <fullName evidence="8">RNA polymerase sigma factor, sigma-70 family</fullName>
    </submittedName>
</protein>
<feature type="domain" description="RNA polymerase sigma-70 region 2" evidence="7">
    <location>
        <begin position="24"/>
        <end position="84"/>
    </location>
</feature>
<sequence>MPERDTAELVDLARNGDQDAWRALVDRYAGLVWTVARSVRLEPADAADVSQTTWLILAENLGALRDSARLAAWLATTARREALRVAAVRGRETPPRWWTPSPTGAERDPGPGPEDHAVAADRAGALWRAFVGLPERCQQILRYLAFAPELTYPQIARAIGMPVGSLGPTRTRCLAELRRKVLAAGVLEEAAG</sequence>
<dbReference type="InterPro" id="IPR007627">
    <property type="entry name" value="RNA_pol_sigma70_r2"/>
</dbReference>
<keyword evidence="4" id="KW-0238">DNA-binding</keyword>
<feature type="region of interest" description="Disordered" evidence="6">
    <location>
        <begin position="93"/>
        <end position="113"/>
    </location>
</feature>
<dbReference type="EMBL" id="JAMTCK010000006">
    <property type="protein sequence ID" value="MCP2166054.1"/>
    <property type="molecule type" value="Genomic_DNA"/>
</dbReference>